<comment type="caution">
    <text evidence="2">The sequence shown here is derived from an EMBL/GenBank/DDBJ whole genome shotgun (WGS) entry which is preliminary data.</text>
</comment>
<gene>
    <name evidence="1" type="ORF">XD40_2124</name>
    <name evidence="2" type="ORF">XD48_1802</name>
</gene>
<dbReference type="SUPFAM" id="SSF51445">
    <property type="entry name" value="(Trans)glycosidases"/>
    <property type="match status" value="1"/>
</dbReference>
<organism evidence="2 3">
    <name type="scientific">Archaeoglobus fulgidus</name>
    <dbReference type="NCBI Taxonomy" id="2234"/>
    <lineage>
        <taxon>Archaea</taxon>
        <taxon>Methanobacteriati</taxon>
        <taxon>Methanobacteriota</taxon>
        <taxon>Archaeoglobi</taxon>
        <taxon>Archaeoglobales</taxon>
        <taxon>Archaeoglobaceae</taxon>
        <taxon>Archaeoglobus</taxon>
    </lineage>
</organism>
<dbReference type="Proteomes" id="UP000054015">
    <property type="component" value="Unassembled WGS sequence"/>
</dbReference>
<protein>
    <recommendedName>
        <fullName evidence="5">Glycoside hydrolase family 42 N-terminal domain-containing protein</fullName>
    </recommendedName>
</protein>
<reference evidence="2" key="1">
    <citation type="journal article" date="2015" name="MBio">
        <title>Genome-resolved metagenomic analysis reveals roles for candidate phyla and other microbial community members in biogeochemical transformations in oil reservoirs.</title>
        <authorList>
            <person name="Hu P."/>
            <person name="Tom L."/>
            <person name="Singh A."/>
            <person name="Thomas B.C."/>
            <person name="Baker B.J."/>
            <person name="Piceno Y.M."/>
            <person name="Andersen G.L."/>
            <person name="Banfield J.F."/>
        </authorList>
    </citation>
    <scope>NUCLEOTIDE SEQUENCE [LARGE SCALE GENOMIC DNA]</scope>
    <source>
        <strain evidence="2">49_2300</strain>
        <strain evidence="1">49_95</strain>
    </source>
</reference>
<evidence type="ECO:0008006" key="5">
    <source>
        <dbReference type="Google" id="ProtNLM"/>
    </source>
</evidence>
<dbReference type="Proteomes" id="UP000054307">
    <property type="component" value="Unassembled WGS sequence"/>
</dbReference>
<evidence type="ECO:0000313" key="3">
    <source>
        <dbReference type="Proteomes" id="UP000054015"/>
    </source>
</evidence>
<evidence type="ECO:0000313" key="1">
    <source>
        <dbReference type="EMBL" id="KUJ92685.1"/>
    </source>
</evidence>
<proteinExistence type="predicted"/>
<dbReference type="EMBL" id="LGEQ01000057">
    <property type="protein sequence ID" value="KUJ92685.1"/>
    <property type="molecule type" value="Genomic_DNA"/>
</dbReference>
<sequence length="248" mass="28064">MEIALLLVLVMLGSIISPATAAKTEWSDTNDVKSAVSKTAICIHFHYPEGWKAGDPLPKKDVQMIQKAKDLNAEYIRFDIWWKDIEPQKDQFDEDAIAYYKAIINKIHQEGMDAVVVLGSSGGFPDWVRNLLSSKSGTIEAKTNGKTVKIPKGEVNVDEVMKLAKESKIPVKNLYVVNGKAIIQAQVTQGFLLEAKQYAAKVAQEFWYLLVYYQLGNELNHPTDPIDWYDDHKFIKALHDGLDEYEIY</sequence>
<evidence type="ECO:0000313" key="4">
    <source>
        <dbReference type="Proteomes" id="UP000054307"/>
    </source>
</evidence>
<reference evidence="3 4" key="2">
    <citation type="journal article" date="2015" name="MBio">
        <title>Genome-Resolved Metagenomic Analysis Reveals Roles for Candidate Phyla and Other Microbial Community Members in Biogeochemical Transformations in Oil Reservoirs.</title>
        <authorList>
            <person name="Hu P."/>
            <person name="Tom L."/>
            <person name="Singh A."/>
            <person name="Thomas B.C."/>
            <person name="Baker B.J."/>
            <person name="Piceno Y.M."/>
            <person name="Andersen G.L."/>
            <person name="Banfield J.F."/>
        </authorList>
    </citation>
    <scope>NUCLEOTIDE SEQUENCE [LARGE SCALE GENOMIC DNA]</scope>
</reference>
<name>A0A101DZK4_ARCFL</name>
<dbReference type="PATRIC" id="fig|2234.6.peg.965"/>
<dbReference type="InterPro" id="IPR017853">
    <property type="entry name" value="GH"/>
</dbReference>
<dbReference type="Gene3D" id="3.20.20.80">
    <property type="entry name" value="Glycosidases"/>
    <property type="match status" value="1"/>
</dbReference>
<dbReference type="EMBL" id="LGEX01000063">
    <property type="protein sequence ID" value="KUK05967.1"/>
    <property type="molecule type" value="Genomic_DNA"/>
</dbReference>
<dbReference type="AlphaFoldDB" id="A0A101DZK4"/>
<accession>A0A101DZK4</accession>
<evidence type="ECO:0000313" key="2">
    <source>
        <dbReference type="EMBL" id="KUK05967.1"/>
    </source>
</evidence>